<organism evidence="2 3">
    <name type="scientific">Nocardia arthritidis</name>
    <dbReference type="NCBI Taxonomy" id="228602"/>
    <lineage>
        <taxon>Bacteria</taxon>
        <taxon>Bacillati</taxon>
        <taxon>Actinomycetota</taxon>
        <taxon>Actinomycetes</taxon>
        <taxon>Mycobacteriales</taxon>
        <taxon>Nocardiaceae</taxon>
        <taxon>Nocardia</taxon>
    </lineage>
</organism>
<name>A0A6G9Y4R6_9NOCA</name>
<sequence length="72" mass="7336">MLAQRGSVFAPNRVGGRAGGPVPNLTGIGAQPWIDPRDIVAVAVEALLSDAHAGQTYTLTGPGGSTRMSRPP</sequence>
<dbReference type="SUPFAM" id="SSF51735">
    <property type="entry name" value="NAD(P)-binding Rossmann-fold domains"/>
    <property type="match status" value="1"/>
</dbReference>
<dbReference type="InterPro" id="IPR036291">
    <property type="entry name" value="NAD(P)-bd_dom_sf"/>
</dbReference>
<dbReference type="KEGG" id="nah:F5544_00665"/>
<evidence type="ECO:0000313" key="3">
    <source>
        <dbReference type="Proteomes" id="UP000503540"/>
    </source>
</evidence>
<dbReference type="Gene3D" id="3.40.50.720">
    <property type="entry name" value="NAD(P)-binding Rossmann-like Domain"/>
    <property type="match status" value="1"/>
</dbReference>
<dbReference type="Gene3D" id="3.90.25.10">
    <property type="entry name" value="UDP-galactose 4-epimerase, domain 1"/>
    <property type="match status" value="1"/>
</dbReference>
<accession>A0A6G9Y4R6</accession>
<evidence type="ECO:0000256" key="1">
    <source>
        <dbReference type="SAM" id="MobiDB-lite"/>
    </source>
</evidence>
<protein>
    <submittedName>
        <fullName evidence="2">Uncharacterized protein</fullName>
    </submittedName>
</protein>
<dbReference type="Proteomes" id="UP000503540">
    <property type="component" value="Chromosome"/>
</dbReference>
<evidence type="ECO:0000313" key="2">
    <source>
        <dbReference type="EMBL" id="QIS08066.1"/>
    </source>
</evidence>
<reference evidence="2 3" key="1">
    <citation type="journal article" date="2019" name="ACS Chem. Biol.">
        <title>Identification and Mobilization of a Cryptic Antibiotic Biosynthesis Gene Locus from a Human-Pathogenic Nocardia Isolate.</title>
        <authorList>
            <person name="Herisse M."/>
            <person name="Ishida K."/>
            <person name="Porter J.L."/>
            <person name="Howden B."/>
            <person name="Hertweck C."/>
            <person name="Stinear T.P."/>
            <person name="Pidot S.J."/>
        </authorList>
    </citation>
    <scope>NUCLEOTIDE SEQUENCE [LARGE SCALE GENOMIC DNA]</scope>
    <source>
        <strain evidence="2 3">AUSMDU00012717</strain>
    </source>
</reference>
<dbReference type="RefSeq" id="WP_167471377.1">
    <property type="nucleotide sequence ID" value="NZ_CP046172.1"/>
</dbReference>
<dbReference type="AlphaFoldDB" id="A0A6G9Y4R6"/>
<keyword evidence="3" id="KW-1185">Reference proteome</keyword>
<gene>
    <name evidence="2" type="ORF">F5544_00665</name>
</gene>
<feature type="region of interest" description="Disordered" evidence="1">
    <location>
        <begin position="1"/>
        <end position="24"/>
    </location>
</feature>
<proteinExistence type="predicted"/>
<dbReference type="EMBL" id="CP046172">
    <property type="protein sequence ID" value="QIS08066.1"/>
    <property type="molecule type" value="Genomic_DNA"/>
</dbReference>